<keyword evidence="5 9" id="KW-0547">Nucleotide-binding</keyword>
<evidence type="ECO:0000256" key="6">
    <source>
        <dbReference type="ARBA" id="ARBA00022777"/>
    </source>
</evidence>
<dbReference type="EMBL" id="AUSU01000644">
    <property type="protein sequence ID" value="EPS72912.1"/>
    <property type="molecule type" value="Genomic_DNA"/>
</dbReference>
<evidence type="ECO:0000256" key="7">
    <source>
        <dbReference type="ARBA" id="ARBA00022840"/>
    </source>
</evidence>
<evidence type="ECO:0000256" key="2">
    <source>
        <dbReference type="ARBA" id="ARBA00008420"/>
    </source>
</evidence>
<sequence length="172" mass="18909">KGMAVVIMGVSGAGKSTIGAMLARRINCSFLDADDYHSHLNKEKMKSGIPLTDEDRIPWLESLRVTVRDILDKGEIAILGCSALQEHYREILRCADPDYEPSSYVCCSVRFILLDVGAEILAARLDKRSSEGNHFMPSTLLPSQLLLLQVNESEGIPKVDASGHPQEILESV</sequence>
<feature type="non-terminal residue" evidence="10">
    <location>
        <position position="1"/>
    </location>
</feature>
<evidence type="ECO:0000313" key="11">
    <source>
        <dbReference type="Proteomes" id="UP000015453"/>
    </source>
</evidence>
<keyword evidence="7 9" id="KW-0067">ATP-binding</keyword>
<comment type="catalytic activity">
    <reaction evidence="8 9">
        <text>D-gluconate + ATP = 6-phospho-D-gluconate + ADP + H(+)</text>
        <dbReference type="Rhea" id="RHEA:19433"/>
        <dbReference type="ChEBI" id="CHEBI:15378"/>
        <dbReference type="ChEBI" id="CHEBI:18391"/>
        <dbReference type="ChEBI" id="CHEBI:30616"/>
        <dbReference type="ChEBI" id="CHEBI:58759"/>
        <dbReference type="ChEBI" id="CHEBI:456216"/>
        <dbReference type="EC" id="2.7.1.12"/>
    </reaction>
</comment>
<dbReference type="FunFam" id="3.40.50.300:FF:000522">
    <property type="entry name" value="Gluconokinase"/>
    <property type="match status" value="1"/>
</dbReference>
<proteinExistence type="inferred from homology"/>
<dbReference type="Gene3D" id="3.40.50.300">
    <property type="entry name" value="P-loop containing nucleotide triphosphate hydrolases"/>
    <property type="match status" value="1"/>
</dbReference>
<dbReference type="Pfam" id="PF13671">
    <property type="entry name" value="AAA_33"/>
    <property type="match status" value="1"/>
</dbReference>
<protein>
    <recommendedName>
        <fullName evidence="3 9">Gluconokinase</fullName>
        <ecNumber evidence="3 9">2.7.1.12</ecNumber>
    </recommendedName>
</protein>
<dbReference type="SUPFAM" id="SSF52540">
    <property type="entry name" value="P-loop containing nucleoside triphosphate hydrolases"/>
    <property type="match status" value="1"/>
</dbReference>
<evidence type="ECO:0000256" key="1">
    <source>
        <dbReference type="ARBA" id="ARBA00004875"/>
    </source>
</evidence>
<dbReference type="OrthoDB" id="275177at2759"/>
<keyword evidence="6 9" id="KW-0418">Kinase</keyword>
<dbReference type="AlphaFoldDB" id="S8EK12"/>
<evidence type="ECO:0000313" key="10">
    <source>
        <dbReference type="EMBL" id="EPS72912.1"/>
    </source>
</evidence>
<evidence type="ECO:0000256" key="5">
    <source>
        <dbReference type="ARBA" id="ARBA00022741"/>
    </source>
</evidence>
<dbReference type="CDD" id="cd02021">
    <property type="entry name" value="GntK"/>
    <property type="match status" value="1"/>
</dbReference>
<dbReference type="GO" id="GO:0046316">
    <property type="term" value="F:gluconokinase activity"/>
    <property type="evidence" value="ECO:0007669"/>
    <property type="project" value="UniProtKB-EC"/>
</dbReference>
<comment type="similarity">
    <text evidence="2 9">Belongs to the gluconokinase GntK/GntV family.</text>
</comment>
<dbReference type="PANTHER" id="PTHR43442">
    <property type="entry name" value="GLUCONOKINASE-RELATED"/>
    <property type="match status" value="1"/>
</dbReference>
<dbReference type="GO" id="GO:0005737">
    <property type="term" value="C:cytoplasm"/>
    <property type="evidence" value="ECO:0007669"/>
    <property type="project" value="TreeGrafter"/>
</dbReference>
<dbReference type="PANTHER" id="PTHR43442:SF3">
    <property type="entry name" value="GLUCONOKINASE-RELATED"/>
    <property type="match status" value="1"/>
</dbReference>
<feature type="non-terminal residue" evidence="10">
    <location>
        <position position="172"/>
    </location>
</feature>
<dbReference type="GO" id="GO:0005975">
    <property type="term" value="P:carbohydrate metabolic process"/>
    <property type="evidence" value="ECO:0007669"/>
    <property type="project" value="InterPro"/>
</dbReference>
<comment type="pathway">
    <text evidence="1 9">Carbohydrate acid metabolism; D-gluconate degradation.</text>
</comment>
<dbReference type="Proteomes" id="UP000015453">
    <property type="component" value="Unassembled WGS sequence"/>
</dbReference>
<evidence type="ECO:0000256" key="9">
    <source>
        <dbReference type="RuleBase" id="RU363066"/>
    </source>
</evidence>
<dbReference type="NCBIfam" id="TIGR01313">
    <property type="entry name" value="therm_gnt_kin"/>
    <property type="match status" value="1"/>
</dbReference>
<keyword evidence="4 9" id="KW-0808">Transferase</keyword>
<evidence type="ECO:0000256" key="8">
    <source>
        <dbReference type="ARBA" id="ARBA00048090"/>
    </source>
</evidence>
<dbReference type="GO" id="GO:0005524">
    <property type="term" value="F:ATP binding"/>
    <property type="evidence" value="ECO:0007669"/>
    <property type="project" value="UniProtKB-KW"/>
</dbReference>
<evidence type="ECO:0000256" key="3">
    <source>
        <dbReference type="ARBA" id="ARBA00012054"/>
    </source>
</evidence>
<accession>S8EK12</accession>
<dbReference type="InterPro" id="IPR027417">
    <property type="entry name" value="P-loop_NTPase"/>
</dbReference>
<organism evidence="10 11">
    <name type="scientific">Genlisea aurea</name>
    <dbReference type="NCBI Taxonomy" id="192259"/>
    <lineage>
        <taxon>Eukaryota</taxon>
        <taxon>Viridiplantae</taxon>
        <taxon>Streptophyta</taxon>
        <taxon>Embryophyta</taxon>
        <taxon>Tracheophyta</taxon>
        <taxon>Spermatophyta</taxon>
        <taxon>Magnoliopsida</taxon>
        <taxon>eudicotyledons</taxon>
        <taxon>Gunneridae</taxon>
        <taxon>Pentapetalae</taxon>
        <taxon>asterids</taxon>
        <taxon>lamiids</taxon>
        <taxon>Lamiales</taxon>
        <taxon>Lentibulariaceae</taxon>
        <taxon>Genlisea</taxon>
    </lineage>
</organism>
<keyword evidence="11" id="KW-1185">Reference proteome</keyword>
<gene>
    <name evidence="10" type="ORF">M569_01855</name>
</gene>
<comment type="caution">
    <text evidence="10">The sequence shown here is derived from an EMBL/GenBank/DDBJ whole genome shotgun (WGS) entry which is preliminary data.</text>
</comment>
<dbReference type="EC" id="2.7.1.12" evidence="3 9"/>
<dbReference type="InterPro" id="IPR006001">
    <property type="entry name" value="Therm_gnt_kin"/>
</dbReference>
<dbReference type="UniPathway" id="UPA00792"/>
<name>S8EK12_9LAMI</name>
<evidence type="ECO:0000256" key="4">
    <source>
        <dbReference type="ARBA" id="ARBA00022679"/>
    </source>
</evidence>
<reference evidence="10 11" key="1">
    <citation type="journal article" date="2013" name="BMC Genomics">
        <title>The miniature genome of a carnivorous plant Genlisea aurea contains a low number of genes and short non-coding sequences.</title>
        <authorList>
            <person name="Leushkin E.V."/>
            <person name="Sutormin R.A."/>
            <person name="Nabieva E.R."/>
            <person name="Penin A.A."/>
            <person name="Kondrashov A.S."/>
            <person name="Logacheva M.D."/>
        </authorList>
    </citation>
    <scope>NUCLEOTIDE SEQUENCE [LARGE SCALE GENOMIC DNA]</scope>
</reference>